<name>A0ABP9PTB3_9PSEU</name>
<dbReference type="Pfam" id="PF00702">
    <property type="entry name" value="Hydrolase"/>
    <property type="match status" value="1"/>
</dbReference>
<dbReference type="InterPro" id="IPR023198">
    <property type="entry name" value="PGP-like_dom2"/>
</dbReference>
<dbReference type="InterPro" id="IPR006439">
    <property type="entry name" value="HAD-SF_hydro_IA"/>
</dbReference>
<dbReference type="Gene3D" id="3.40.50.1000">
    <property type="entry name" value="HAD superfamily/HAD-like"/>
    <property type="match status" value="1"/>
</dbReference>
<dbReference type="PANTHER" id="PTHR43316:SF3">
    <property type="entry name" value="HALOACID DEHALOGENASE, TYPE II (AFU_ORTHOLOGUE AFUA_2G07750)-RELATED"/>
    <property type="match status" value="1"/>
</dbReference>
<dbReference type="InterPro" id="IPR036412">
    <property type="entry name" value="HAD-like_sf"/>
</dbReference>
<dbReference type="SFLD" id="SFLDG01129">
    <property type="entry name" value="C1.5:_HAD__Beta-PGM__Phosphata"/>
    <property type="match status" value="1"/>
</dbReference>
<dbReference type="Proteomes" id="UP001428817">
    <property type="component" value="Unassembled WGS sequence"/>
</dbReference>
<comment type="caution">
    <text evidence="3">The sequence shown here is derived from an EMBL/GenBank/DDBJ whole genome shotgun (WGS) entry which is preliminary data.</text>
</comment>
<dbReference type="EMBL" id="BAABJP010000004">
    <property type="protein sequence ID" value="GAA5148704.1"/>
    <property type="molecule type" value="Genomic_DNA"/>
</dbReference>
<keyword evidence="4" id="KW-1185">Reference proteome</keyword>
<evidence type="ECO:0000313" key="4">
    <source>
        <dbReference type="Proteomes" id="UP001428817"/>
    </source>
</evidence>
<organism evidence="3 4">
    <name type="scientific">Pseudonocardia eucalypti</name>
    <dbReference type="NCBI Taxonomy" id="648755"/>
    <lineage>
        <taxon>Bacteria</taxon>
        <taxon>Bacillati</taxon>
        <taxon>Actinomycetota</taxon>
        <taxon>Actinomycetes</taxon>
        <taxon>Pseudonocardiales</taxon>
        <taxon>Pseudonocardiaceae</taxon>
        <taxon>Pseudonocardia</taxon>
    </lineage>
</organism>
<dbReference type="NCBIfam" id="TIGR01493">
    <property type="entry name" value="HAD-SF-IA-v2"/>
    <property type="match status" value="1"/>
</dbReference>
<dbReference type="InterPro" id="IPR006328">
    <property type="entry name" value="2-HAD"/>
</dbReference>
<protein>
    <submittedName>
        <fullName evidence="3">Haloacid dehalogenase type II</fullName>
    </submittedName>
</protein>
<evidence type="ECO:0000256" key="1">
    <source>
        <dbReference type="ARBA" id="ARBA00008106"/>
    </source>
</evidence>
<evidence type="ECO:0000313" key="3">
    <source>
        <dbReference type="EMBL" id="GAA5148704.1"/>
    </source>
</evidence>
<proteinExistence type="inferred from homology"/>
<dbReference type="PANTHER" id="PTHR43316">
    <property type="entry name" value="HYDROLASE, HALOACID DELAHOGENASE-RELATED"/>
    <property type="match status" value="1"/>
</dbReference>
<dbReference type="RefSeq" id="WP_185062716.1">
    <property type="nucleotide sequence ID" value="NZ_BAABJP010000004.1"/>
</dbReference>
<keyword evidence="2" id="KW-0378">Hydrolase</keyword>
<comment type="similarity">
    <text evidence="1">Belongs to the HAD-like hydrolase superfamily. S-2-haloalkanoic acid dehalogenase family.</text>
</comment>
<dbReference type="InterPro" id="IPR023214">
    <property type="entry name" value="HAD_sf"/>
</dbReference>
<dbReference type="CDD" id="cd02588">
    <property type="entry name" value="HAD_L2-DEX"/>
    <property type="match status" value="1"/>
</dbReference>
<gene>
    <name evidence="3" type="ORF">GCM10023321_11410</name>
</gene>
<dbReference type="SFLD" id="SFLDS00003">
    <property type="entry name" value="Haloacid_Dehalogenase"/>
    <property type="match status" value="1"/>
</dbReference>
<dbReference type="PRINTS" id="PR00413">
    <property type="entry name" value="HADHALOGNASE"/>
</dbReference>
<evidence type="ECO:0000256" key="2">
    <source>
        <dbReference type="ARBA" id="ARBA00022801"/>
    </source>
</evidence>
<dbReference type="InterPro" id="IPR051540">
    <property type="entry name" value="S-2-haloacid_dehalogenase"/>
</dbReference>
<dbReference type="Gene3D" id="1.10.150.240">
    <property type="entry name" value="Putative phosphatase, domain 2"/>
    <property type="match status" value="1"/>
</dbReference>
<dbReference type="SUPFAM" id="SSF56784">
    <property type="entry name" value="HAD-like"/>
    <property type="match status" value="1"/>
</dbReference>
<sequence length="232" mass="25866">MDLAGVDVLAFDVFGTVVDWHSSVAAEVTELGLPVDGSRFALAWRARYAPTLRRVAAGELGWAPLDELHRIMLEECLDEFGVHELDEEQKRHLTGAWHRLRPWPDSVEGLTRLKRRYVISTLSNGNIGLLTRMAKHAGLPWDCILSAENFQRYKPDPATYLGVGRVFGVEPSRVLMVAAHHDDLEGARSHGLLTAYVERPLEFGPDGKDVSPEPATTLHVRDLRDLADRLGC</sequence>
<dbReference type="NCBIfam" id="TIGR01428">
    <property type="entry name" value="HAD_type_II"/>
    <property type="match status" value="1"/>
</dbReference>
<accession>A0ABP9PTB3</accession>
<reference evidence="4" key="1">
    <citation type="journal article" date="2019" name="Int. J. Syst. Evol. Microbiol.">
        <title>The Global Catalogue of Microorganisms (GCM) 10K type strain sequencing project: providing services to taxonomists for standard genome sequencing and annotation.</title>
        <authorList>
            <consortium name="The Broad Institute Genomics Platform"/>
            <consortium name="The Broad Institute Genome Sequencing Center for Infectious Disease"/>
            <person name="Wu L."/>
            <person name="Ma J."/>
        </authorList>
    </citation>
    <scope>NUCLEOTIDE SEQUENCE [LARGE SCALE GENOMIC DNA]</scope>
    <source>
        <strain evidence="4">JCM 18303</strain>
    </source>
</reference>